<protein>
    <recommendedName>
        <fullName evidence="2">NAD(P)-binding domain-containing protein</fullName>
    </recommendedName>
</protein>
<sequence>MSQHLTTGTAALAGVTFGALVIALLQLSATGQSSTYTAHYTTLRPTTAPLVQTIPKSSWPQAQQPASPSFTKASMDWTQLPGIAHQVASAMRAKQGPSMSSGLLVSLLMIPLAAVSYTLGRRSAVPQTIAMATSTGETAALNEVSIGRRKAFALAVGAATLAVKPQQAAAGTGPKIVVAGATGQTGQLAVKALVARGLDVTAGARNPAKVEKVGLAVPSVPLDVTGPKDLMVESLRGADVVVCCTGFVPGNPFEFSKLAHAVDNLGTQALVDAAKEAGVRRFVLVTSILTNGRAVGMEKSPGFVITNAFGGVLDEKLVAEQHLRASGLEWVIVRPGGLEGSSKGELAIAAEDTVFSGEISREQVAEVLAEAAIAPSSAVNRVFEVVETGTCVKDFCPADLAAAPTDKSKWFA</sequence>
<dbReference type="InterPro" id="IPR016040">
    <property type="entry name" value="NAD(P)-bd_dom"/>
</dbReference>
<dbReference type="PANTHER" id="PTHR15020:SF11">
    <property type="entry name" value="OS06G0360300 PROTEIN"/>
    <property type="match status" value="1"/>
</dbReference>
<dbReference type="InterPro" id="IPR036291">
    <property type="entry name" value="NAD(P)-bd_dom_sf"/>
</dbReference>
<reference evidence="3" key="1">
    <citation type="submission" date="2021-01" db="EMBL/GenBank/DDBJ databases">
        <authorList>
            <person name="Corre E."/>
            <person name="Pelletier E."/>
            <person name="Niang G."/>
            <person name="Scheremetjew M."/>
            <person name="Finn R."/>
            <person name="Kale V."/>
            <person name="Holt S."/>
            <person name="Cochrane G."/>
            <person name="Meng A."/>
            <person name="Brown T."/>
            <person name="Cohen L."/>
        </authorList>
    </citation>
    <scope>NUCLEOTIDE SEQUENCE</scope>
    <source>
        <strain evidence="3">NIES-381</strain>
    </source>
</reference>
<keyword evidence="1" id="KW-0812">Transmembrane</keyword>
<dbReference type="SUPFAM" id="SSF51735">
    <property type="entry name" value="NAD(P)-binding Rossmann-fold domains"/>
    <property type="match status" value="1"/>
</dbReference>
<keyword evidence="1" id="KW-0472">Membrane</keyword>
<dbReference type="PANTHER" id="PTHR15020">
    <property type="entry name" value="FLAVIN REDUCTASE-RELATED"/>
    <property type="match status" value="1"/>
</dbReference>
<dbReference type="AlphaFoldDB" id="A0A7S1NGA7"/>
<organism evidence="3">
    <name type="scientific">Eutreptiella gymnastica</name>
    <dbReference type="NCBI Taxonomy" id="73025"/>
    <lineage>
        <taxon>Eukaryota</taxon>
        <taxon>Discoba</taxon>
        <taxon>Euglenozoa</taxon>
        <taxon>Euglenida</taxon>
        <taxon>Spirocuta</taxon>
        <taxon>Euglenophyceae</taxon>
        <taxon>Eutreptiales</taxon>
        <taxon>Eutreptiaceae</taxon>
        <taxon>Eutreptiella</taxon>
    </lineage>
</organism>
<dbReference type="CDD" id="cd05243">
    <property type="entry name" value="SDR_a5"/>
    <property type="match status" value="1"/>
</dbReference>
<proteinExistence type="predicted"/>
<dbReference type="Gene3D" id="3.40.50.720">
    <property type="entry name" value="NAD(P)-binding Rossmann-like Domain"/>
    <property type="match status" value="1"/>
</dbReference>
<keyword evidence="1" id="KW-1133">Transmembrane helix</keyword>
<gene>
    <name evidence="3" type="ORF">EGYM00392_LOCUS29050</name>
</gene>
<accession>A0A7S1NGA7</accession>
<feature type="transmembrane region" description="Helical" evidence="1">
    <location>
        <begin position="6"/>
        <end position="25"/>
    </location>
</feature>
<evidence type="ECO:0000259" key="2">
    <source>
        <dbReference type="Pfam" id="PF13460"/>
    </source>
</evidence>
<dbReference type="Pfam" id="PF13460">
    <property type="entry name" value="NAD_binding_10"/>
    <property type="match status" value="1"/>
</dbReference>
<name>A0A7S1NGA7_9EUGL</name>
<feature type="domain" description="NAD(P)-binding" evidence="2">
    <location>
        <begin position="180"/>
        <end position="372"/>
    </location>
</feature>
<evidence type="ECO:0000313" key="3">
    <source>
        <dbReference type="EMBL" id="CAD9017940.1"/>
    </source>
</evidence>
<dbReference type="EMBL" id="HBGA01077859">
    <property type="protein sequence ID" value="CAD9017940.1"/>
    <property type="molecule type" value="Transcribed_RNA"/>
</dbReference>
<feature type="transmembrane region" description="Helical" evidence="1">
    <location>
        <begin position="101"/>
        <end position="119"/>
    </location>
</feature>
<evidence type="ECO:0000256" key="1">
    <source>
        <dbReference type="SAM" id="Phobius"/>
    </source>
</evidence>